<name>A0A9P6DQ68_9AGAM</name>
<feature type="region of interest" description="Disordered" evidence="1">
    <location>
        <begin position="220"/>
        <end position="349"/>
    </location>
</feature>
<dbReference type="AlphaFoldDB" id="A0A9P6DQ68"/>
<organism evidence="2 3">
    <name type="scientific">Hydnum rufescens UP504</name>
    <dbReference type="NCBI Taxonomy" id="1448309"/>
    <lineage>
        <taxon>Eukaryota</taxon>
        <taxon>Fungi</taxon>
        <taxon>Dikarya</taxon>
        <taxon>Basidiomycota</taxon>
        <taxon>Agaricomycotina</taxon>
        <taxon>Agaricomycetes</taxon>
        <taxon>Cantharellales</taxon>
        <taxon>Hydnaceae</taxon>
        <taxon>Hydnum</taxon>
    </lineage>
</organism>
<keyword evidence="3" id="KW-1185">Reference proteome</keyword>
<comment type="caution">
    <text evidence="2">The sequence shown here is derived from an EMBL/GenBank/DDBJ whole genome shotgun (WGS) entry which is preliminary data.</text>
</comment>
<dbReference type="EMBL" id="MU129091">
    <property type="protein sequence ID" value="KAF9507053.1"/>
    <property type="molecule type" value="Genomic_DNA"/>
</dbReference>
<protein>
    <submittedName>
        <fullName evidence="2">Uncharacterized protein</fullName>
    </submittedName>
</protein>
<proteinExistence type="predicted"/>
<evidence type="ECO:0000313" key="2">
    <source>
        <dbReference type="EMBL" id="KAF9507053.1"/>
    </source>
</evidence>
<accession>A0A9P6DQ68</accession>
<reference evidence="2" key="1">
    <citation type="journal article" date="2020" name="Nat. Commun.">
        <title>Large-scale genome sequencing of mycorrhizal fungi provides insights into the early evolution of symbiotic traits.</title>
        <authorList>
            <person name="Miyauchi S."/>
            <person name="Kiss E."/>
            <person name="Kuo A."/>
            <person name="Drula E."/>
            <person name="Kohler A."/>
            <person name="Sanchez-Garcia M."/>
            <person name="Morin E."/>
            <person name="Andreopoulos B."/>
            <person name="Barry K.W."/>
            <person name="Bonito G."/>
            <person name="Buee M."/>
            <person name="Carver A."/>
            <person name="Chen C."/>
            <person name="Cichocki N."/>
            <person name="Clum A."/>
            <person name="Culley D."/>
            <person name="Crous P.W."/>
            <person name="Fauchery L."/>
            <person name="Girlanda M."/>
            <person name="Hayes R.D."/>
            <person name="Keri Z."/>
            <person name="LaButti K."/>
            <person name="Lipzen A."/>
            <person name="Lombard V."/>
            <person name="Magnuson J."/>
            <person name="Maillard F."/>
            <person name="Murat C."/>
            <person name="Nolan M."/>
            <person name="Ohm R.A."/>
            <person name="Pangilinan J."/>
            <person name="Pereira M.F."/>
            <person name="Perotto S."/>
            <person name="Peter M."/>
            <person name="Pfister S."/>
            <person name="Riley R."/>
            <person name="Sitrit Y."/>
            <person name="Stielow J.B."/>
            <person name="Szollosi G."/>
            <person name="Zifcakova L."/>
            <person name="Stursova M."/>
            <person name="Spatafora J.W."/>
            <person name="Tedersoo L."/>
            <person name="Vaario L.M."/>
            <person name="Yamada A."/>
            <person name="Yan M."/>
            <person name="Wang P."/>
            <person name="Xu J."/>
            <person name="Bruns T."/>
            <person name="Baldrian P."/>
            <person name="Vilgalys R."/>
            <person name="Dunand C."/>
            <person name="Henrissat B."/>
            <person name="Grigoriev I.V."/>
            <person name="Hibbett D."/>
            <person name="Nagy L.G."/>
            <person name="Martin F.M."/>
        </authorList>
    </citation>
    <scope>NUCLEOTIDE SEQUENCE</scope>
    <source>
        <strain evidence="2">UP504</strain>
    </source>
</reference>
<feature type="compositionally biased region" description="Polar residues" evidence="1">
    <location>
        <begin position="281"/>
        <end position="294"/>
    </location>
</feature>
<feature type="compositionally biased region" description="Basic and acidic residues" evidence="1">
    <location>
        <begin position="230"/>
        <end position="267"/>
    </location>
</feature>
<gene>
    <name evidence="2" type="ORF">BS47DRAFT_1398919</name>
</gene>
<sequence>MSLAFKSQLHLHTVHAMLMSQANVRGLAQFQVKDAFTPEMVAYIWLFEPRYVEQAIAWHHSQWDLQEMMKCAPLVTTTIRLPPMCRERPVSPVIEHAWWKEHGSDPSMSFKYRFLENLSFPPCLSRNNPSLLPPHAHDRIRPMDIVSFDRTWLFDRLALIPISDIPPDLRHLEMIMRSHLEPPPRSQVKDFSVYMWPTNGPYDELIQQIAKWVIEDGGSRVSVGRSSTQRADETFGYRKDHWPQTKKNQTDGETDSRSIDNSDEHMHTSPRSPQFGALSLLKSTMPQNDSTSHPHSSRPIPLGPMAIEEDTNGKVTVGLTRPSRPHILFEPTTDSDTDDRNDELTIGLDSTYHPPVNHCIPFDPMTDTDDGIVGCLPNTAGLSHESQQDEPPFSIVHVHYGNQPPATIASGGGKVVSTARARGKEPFEGFRSNVGFPDVSCDGDYEDPDFWPGNPSIKSSRPFLIGTISEAITTQANLLRDKFLEDLSTLADKSQYPRLGLLKATQLNLSDPAGIEKEKCQREKNAFNGWSRAYSKEHPNPLPGEDGHRKQGDYIKEIVTPAWYAFKHEHDLAGDLDEQLSNLRAEMDGMLKRAQCIGEVGVHTIILMVTGRAHDDKSTAWNGVFYGTDASWRFWSSINNPISQLLWQFYIFVNNDTLQLEKPELDPNVVQVKVWSAELTDILKAKASSGKHLRRLLEPFVTLEERFPWQGFADLLYSHQLEVMNWGVAPGFVDLDHNASNSVGGWRLLCSEFHKKPADITIAVRQWSAVDANMSLKDKGVISIMSDHDGHVLMHVSSSQRYLEDLEDLQNPSVATMRKTKRPIPGKPENKSKRKHAKVAATTVFTPSIESSVTTVADAAVNPPIPTDINTVAVPHVSALINASGGKNVPLARAFNNMPPVPVFNDVPPGPAFKNVPPRPAFDNVPPRPAFDNVPPGPAFIDTFDFSLFPPATHYNFPGASQAAQHPSLSAQLGYGEQNSAYQGTQFGNPSRSASYEGPPLDPNTYFGMGNFSRQAPTGFLCRSCISHLVHPFLMPSSHFLHRYISRTVVTFLAPSSHFSHHPCVSCIIIAFLASSSRFLDRRHISCIVLAFLASSLRFLHCPRISRIVLAFLALSSRFSHCPRVSHIVLAFLALSSRFSHCPCVS</sequence>
<evidence type="ECO:0000313" key="3">
    <source>
        <dbReference type="Proteomes" id="UP000886523"/>
    </source>
</evidence>
<feature type="compositionally biased region" description="Basic and acidic residues" evidence="1">
    <location>
        <begin position="534"/>
        <end position="549"/>
    </location>
</feature>
<dbReference type="Proteomes" id="UP000886523">
    <property type="component" value="Unassembled WGS sequence"/>
</dbReference>
<feature type="region of interest" description="Disordered" evidence="1">
    <location>
        <begin position="530"/>
        <end position="549"/>
    </location>
</feature>
<evidence type="ECO:0000256" key="1">
    <source>
        <dbReference type="SAM" id="MobiDB-lite"/>
    </source>
</evidence>